<dbReference type="Proteomes" id="UP000015380">
    <property type="component" value="Chromosome"/>
</dbReference>
<name>S5TAJ2_9GAMM</name>
<feature type="transmembrane region" description="Helical" evidence="1">
    <location>
        <begin position="55"/>
        <end position="76"/>
    </location>
</feature>
<sequence>MLSPAKTFFPEIFEALKNWPKWVRFTLFILVIGAPPLLISKFSSTELLKLGNTPLVITPFNIALVFILMVFLVWLITHTSKKAKHKRLIYQFCEAWLEYLPFMFLLVTKIQVHDMSKDGYIFDFIKENREDIKSFHDWRAKLRELLFKVGECELAISDNQHWEKLKKESKIFEAQSYLTPFSFILDQTQPWLIAVVHQDEAWAALHISDEFIERVAFKHSNIERLWKQRIKKSNEIAKEVEENA</sequence>
<accession>S5TAJ2</accession>
<dbReference type="KEGG" id="cza:CYCME_2317"/>
<dbReference type="AlphaFoldDB" id="S5TAJ2"/>
<keyword evidence="3" id="KW-1185">Reference proteome</keyword>
<dbReference type="HOGENOM" id="CLU_1136578_0_0_6"/>
<dbReference type="PATRIC" id="fig|1198232.3.peg.2285"/>
<reference evidence="3" key="2">
    <citation type="journal article" date="2016" name="Environ. Microbiol. Rep.">
        <title>Analysis of defence systems and a conjugative IncP-1 plasmid in the marine polyaromatic hydrocarbons-degrading bacterium Cycloclasticus sp. 78-ME.</title>
        <authorList>
            <person name="Yakimov M.M."/>
            <person name="Crisafi F."/>
            <person name="Messina E."/>
            <person name="Smedile F."/>
            <person name="Lopatina A."/>
            <person name="Denaro R."/>
            <person name="Pieper D.H."/>
            <person name="Golyshin P.N."/>
            <person name="Giuliano L."/>
        </authorList>
    </citation>
    <scope>NUCLEOTIDE SEQUENCE [LARGE SCALE GENOMIC DNA]</scope>
    <source>
        <strain evidence="3">78-ME</strain>
    </source>
</reference>
<evidence type="ECO:0000313" key="2">
    <source>
        <dbReference type="EMBL" id="AGS40629.1"/>
    </source>
</evidence>
<feature type="transmembrane region" description="Helical" evidence="1">
    <location>
        <begin position="22"/>
        <end position="43"/>
    </location>
</feature>
<gene>
    <name evidence="2" type="ORF">CYCME_2317</name>
</gene>
<evidence type="ECO:0000256" key="1">
    <source>
        <dbReference type="SAM" id="Phobius"/>
    </source>
</evidence>
<dbReference type="RefSeq" id="WP_020933096.1">
    <property type="nucleotide sequence ID" value="NC_021917.1"/>
</dbReference>
<evidence type="ECO:0000313" key="3">
    <source>
        <dbReference type="Proteomes" id="UP000015380"/>
    </source>
</evidence>
<reference evidence="2 3" key="1">
    <citation type="submission" date="2013-05" db="EMBL/GenBank/DDBJ databases">
        <title>Between feast and famine: a lifestyle of most important marine PAH-degrading bacterium Cycloclasticus sp. 7ME.</title>
        <authorList>
            <person name="Yakimov M.M."/>
            <person name="Messina E."/>
            <person name="Genovese M."/>
            <person name="Denaro R."/>
            <person name="Crisafi F."/>
            <person name="Russo D."/>
            <person name="Cappello S."/>
            <person name="Santisi S."/>
            <person name="Smedile F."/>
            <person name="Golyshina O.V."/>
            <person name="Tran H."/>
            <person name="Pieper D.H."/>
            <person name="Golyshin P.N."/>
            <person name="Giuliano L."/>
        </authorList>
    </citation>
    <scope>NUCLEOTIDE SEQUENCE [LARGE SCALE GENOMIC DNA]</scope>
    <source>
        <strain evidence="2 3">78-ME</strain>
    </source>
</reference>
<keyword evidence="1" id="KW-1133">Transmembrane helix</keyword>
<keyword evidence="1" id="KW-0812">Transmembrane</keyword>
<keyword evidence="1" id="KW-0472">Membrane</keyword>
<protein>
    <submittedName>
        <fullName evidence="2">Uncharacterized protein</fullName>
    </submittedName>
</protein>
<organism evidence="2 3">
    <name type="scientific">Cycloclasticus zancles 78-ME</name>
    <dbReference type="NCBI Taxonomy" id="1198232"/>
    <lineage>
        <taxon>Bacteria</taxon>
        <taxon>Pseudomonadati</taxon>
        <taxon>Pseudomonadota</taxon>
        <taxon>Gammaproteobacteria</taxon>
        <taxon>Thiotrichales</taxon>
        <taxon>Piscirickettsiaceae</taxon>
        <taxon>Cycloclasticus</taxon>
    </lineage>
</organism>
<proteinExistence type="predicted"/>
<dbReference type="EMBL" id="CP005996">
    <property type="protein sequence ID" value="AGS40629.1"/>
    <property type="molecule type" value="Genomic_DNA"/>
</dbReference>